<feature type="domain" description="HTH tetR-type" evidence="5">
    <location>
        <begin position="11"/>
        <end position="71"/>
    </location>
</feature>
<dbReference type="Gene3D" id="1.10.357.10">
    <property type="entry name" value="Tetracycline Repressor, domain 2"/>
    <property type="match status" value="1"/>
</dbReference>
<dbReference type="RefSeq" id="WP_141694409.1">
    <property type="nucleotide sequence ID" value="NZ_FMAG01000001.1"/>
</dbReference>
<dbReference type="PRINTS" id="PR00455">
    <property type="entry name" value="HTHTETR"/>
</dbReference>
<dbReference type="Proteomes" id="UP000199101">
    <property type="component" value="Unassembled WGS sequence"/>
</dbReference>
<accession>A0A1C3U4Z7</accession>
<evidence type="ECO:0000313" key="7">
    <source>
        <dbReference type="Proteomes" id="UP000199101"/>
    </source>
</evidence>
<proteinExistence type="predicted"/>
<dbReference type="InterPro" id="IPR023772">
    <property type="entry name" value="DNA-bd_HTH_TetR-type_CS"/>
</dbReference>
<dbReference type="OrthoDB" id="9809772at2"/>
<dbReference type="EMBL" id="FMAG01000001">
    <property type="protein sequence ID" value="SCB10415.1"/>
    <property type="molecule type" value="Genomic_DNA"/>
</dbReference>
<evidence type="ECO:0000259" key="5">
    <source>
        <dbReference type="PROSITE" id="PS50977"/>
    </source>
</evidence>
<dbReference type="PANTHER" id="PTHR47506:SF3">
    <property type="entry name" value="HTH-TYPE TRANSCRIPTIONAL REGULATOR LMRA"/>
    <property type="match status" value="1"/>
</dbReference>
<feature type="DNA-binding region" description="H-T-H motif" evidence="4">
    <location>
        <begin position="34"/>
        <end position="53"/>
    </location>
</feature>
<dbReference type="PANTHER" id="PTHR47506">
    <property type="entry name" value="TRANSCRIPTIONAL REGULATORY PROTEIN"/>
    <property type="match status" value="1"/>
</dbReference>
<organism evidence="6 7">
    <name type="scientific">Rhizobium multihospitium</name>
    <dbReference type="NCBI Taxonomy" id="410764"/>
    <lineage>
        <taxon>Bacteria</taxon>
        <taxon>Pseudomonadati</taxon>
        <taxon>Pseudomonadota</taxon>
        <taxon>Alphaproteobacteria</taxon>
        <taxon>Hyphomicrobiales</taxon>
        <taxon>Rhizobiaceae</taxon>
        <taxon>Rhizobium/Agrobacterium group</taxon>
        <taxon>Rhizobium</taxon>
    </lineage>
</organism>
<protein>
    <submittedName>
        <fullName evidence="6">Transcriptional regulator, TetR family</fullName>
    </submittedName>
</protein>
<dbReference type="InterPro" id="IPR054156">
    <property type="entry name" value="YxaF_TetR_C"/>
</dbReference>
<dbReference type="AlphaFoldDB" id="A0A1C3U4Z7"/>
<reference evidence="7" key="1">
    <citation type="submission" date="2016-08" db="EMBL/GenBank/DDBJ databases">
        <authorList>
            <person name="Varghese N."/>
            <person name="Submissions Spin"/>
        </authorList>
    </citation>
    <scope>NUCLEOTIDE SEQUENCE [LARGE SCALE GENOMIC DNA]</scope>
    <source>
        <strain evidence="7">HAMBI 2975</strain>
    </source>
</reference>
<dbReference type="PROSITE" id="PS01081">
    <property type="entry name" value="HTH_TETR_1"/>
    <property type="match status" value="1"/>
</dbReference>
<dbReference type="InterPro" id="IPR036271">
    <property type="entry name" value="Tet_transcr_reg_TetR-rel_C_sf"/>
</dbReference>
<keyword evidence="3" id="KW-0804">Transcription</keyword>
<dbReference type="Pfam" id="PF00440">
    <property type="entry name" value="TetR_N"/>
    <property type="match status" value="1"/>
</dbReference>
<dbReference type="SUPFAM" id="SSF48498">
    <property type="entry name" value="Tetracyclin repressor-like, C-terminal domain"/>
    <property type="match status" value="1"/>
</dbReference>
<gene>
    <name evidence="6" type="ORF">GA0061103_1498</name>
</gene>
<dbReference type="InterPro" id="IPR001647">
    <property type="entry name" value="HTH_TetR"/>
</dbReference>
<dbReference type="PROSITE" id="PS50977">
    <property type="entry name" value="HTH_TETR_2"/>
    <property type="match status" value="1"/>
</dbReference>
<dbReference type="GO" id="GO:0003677">
    <property type="term" value="F:DNA binding"/>
    <property type="evidence" value="ECO:0007669"/>
    <property type="project" value="UniProtKB-UniRule"/>
</dbReference>
<name>A0A1C3U4Z7_9HYPH</name>
<dbReference type="Pfam" id="PF21993">
    <property type="entry name" value="TetR_C_13_2"/>
    <property type="match status" value="1"/>
</dbReference>
<evidence type="ECO:0000256" key="4">
    <source>
        <dbReference type="PROSITE-ProRule" id="PRU00335"/>
    </source>
</evidence>
<evidence type="ECO:0000313" key="6">
    <source>
        <dbReference type="EMBL" id="SCB10415.1"/>
    </source>
</evidence>
<keyword evidence="7" id="KW-1185">Reference proteome</keyword>
<dbReference type="SUPFAM" id="SSF46689">
    <property type="entry name" value="Homeodomain-like"/>
    <property type="match status" value="1"/>
</dbReference>
<keyword evidence="1" id="KW-0805">Transcription regulation</keyword>
<evidence type="ECO:0000256" key="1">
    <source>
        <dbReference type="ARBA" id="ARBA00023015"/>
    </source>
</evidence>
<evidence type="ECO:0000256" key="2">
    <source>
        <dbReference type="ARBA" id="ARBA00023125"/>
    </source>
</evidence>
<dbReference type="InterPro" id="IPR009057">
    <property type="entry name" value="Homeodomain-like_sf"/>
</dbReference>
<keyword evidence="2 4" id="KW-0238">DNA-binding</keyword>
<sequence length="203" mass="22229">MAATHRINDPVGTRRKIVETAFECFSRNGYGETTTLDIKHVAGVTGGAFSHHFQTKKELCLAVIRGPLRAAIEITWINPVVGAPDTLVGIEDAFRAIIADLGSTISGCPLNNLVLELSAQDDDLRSEMAMIFDEWRQAIARKFSLDFARIGILDAQPDHLASLVIATYSGAMTMAKASQNPEPLRDCLQQLSSFLKLIYRPQG</sequence>
<dbReference type="STRING" id="410764.GA0061103_1498"/>
<evidence type="ECO:0000256" key="3">
    <source>
        <dbReference type="ARBA" id="ARBA00023163"/>
    </source>
</evidence>